<dbReference type="EMBL" id="AABL01000630">
    <property type="protein sequence ID" value="EAA21737.1"/>
    <property type="molecule type" value="Genomic_DNA"/>
</dbReference>
<evidence type="ECO:0000313" key="3">
    <source>
        <dbReference type="Proteomes" id="UP000008553"/>
    </source>
</evidence>
<organism evidence="1 3">
    <name type="scientific">Plasmodium yoelii yoelii</name>
    <dbReference type="NCBI Taxonomy" id="73239"/>
    <lineage>
        <taxon>Eukaryota</taxon>
        <taxon>Sar</taxon>
        <taxon>Alveolata</taxon>
        <taxon>Apicomplexa</taxon>
        <taxon>Aconoidasida</taxon>
        <taxon>Haemosporida</taxon>
        <taxon>Plasmodiidae</taxon>
        <taxon>Plasmodium</taxon>
        <taxon>Plasmodium (Vinckeia)</taxon>
    </lineage>
</organism>
<evidence type="ECO:0000313" key="2">
    <source>
        <dbReference type="EMBL" id="EAA22211.1"/>
    </source>
</evidence>
<gene>
    <name evidence="1" type="ORF">PY02300</name>
    <name evidence="2" type="ORF">PY02729</name>
</gene>
<dbReference type="InParanoid" id="Q7PCL0"/>
<reference evidence="1 3" key="1">
    <citation type="journal article" date="2002" name="Nature">
        <title>Genome sequence and comparative analysis of the model rodent malaria parasite Plasmodium yoelii yoelii.</title>
        <authorList>
            <person name="Carlton J.M."/>
            <person name="Angiuoli S.V."/>
            <person name="Suh B.B."/>
            <person name="Kooij T.W."/>
            <person name="Pertea M."/>
            <person name="Silva J.C."/>
            <person name="Ermolaeva M.D."/>
            <person name="Allen J.E."/>
            <person name="Selengut J.D."/>
            <person name="Koo H.L."/>
            <person name="Peterson J.D."/>
            <person name="Pop M."/>
            <person name="Kosack D.S."/>
            <person name="Shumway M.F."/>
            <person name="Bidwell S.L."/>
            <person name="Shallom S.J."/>
            <person name="van Aken S.E."/>
            <person name="Riedmuller S.B."/>
            <person name="Feldblyum T.V."/>
            <person name="Cho J.K."/>
            <person name="Quackenbush J."/>
            <person name="Sedegah M."/>
            <person name="Shoaibi A."/>
            <person name="Cummings L.M."/>
            <person name="Florens L."/>
            <person name="Yates J.R."/>
            <person name="Raine J.D."/>
            <person name="Sinden R.E."/>
            <person name="Harris M.A."/>
            <person name="Cunningham D.A."/>
            <person name="Preiser P.R."/>
            <person name="Bergman L.W."/>
            <person name="Vaidya A.B."/>
            <person name="van Lin L.H."/>
            <person name="Janse C.J."/>
            <person name="Waters A.P."/>
            <person name="Smith H.O."/>
            <person name="White O.R."/>
            <person name="Salzberg S.L."/>
            <person name="Venter J.C."/>
            <person name="Fraser C.M."/>
            <person name="Hoffman S.L."/>
            <person name="Gardner M.J."/>
            <person name="Carucci D.J."/>
        </authorList>
    </citation>
    <scope>NUCLEOTIDE SEQUENCE [LARGE SCALE GENOMIC DNA]</scope>
    <source>
        <strain evidence="1 3">17XNL</strain>
    </source>
</reference>
<dbReference type="PaxDb" id="73239-Q7PCL0"/>
<name>Q7PCL0_PLAYO</name>
<protein>
    <submittedName>
        <fullName evidence="1">Uncharacterized protein</fullName>
    </submittedName>
</protein>
<accession>Q7PCL0</accession>
<dbReference type="Proteomes" id="UP000008553">
    <property type="component" value="Unassembled WGS sequence"/>
</dbReference>
<keyword evidence="3" id="KW-1185">Reference proteome</keyword>
<evidence type="ECO:0000313" key="1">
    <source>
        <dbReference type="EMBL" id="EAA21737.1"/>
    </source>
</evidence>
<comment type="caution">
    <text evidence="1">The sequence shown here is derived from an EMBL/GenBank/DDBJ whole genome shotgun (WGS) entry which is preliminary data.</text>
</comment>
<proteinExistence type="predicted"/>
<dbReference type="AlphaFoldDB" id="Q7PCL0"/>
<sequence length="25" mass="3057">HFILIILNRHKHTIVYIILYGKYGM</sequence>
<feature type="non-terminal residue" evidence="1">
    <location>
        <position position="1"/>
    </location>
</feature>
<dbReference type="EMBL" id="AABL01000754">
    <property type="protein sequence ID" value="EAA22211.1"/>
    <property type="molecule type" value="Genomic_DNA"/>
</dbReference>